<feature type="transmembrane region" description="Helical" evidence="5">
    <location>
        <begin position="58"/>
        <end position="78"/>
    </location>
</feature>
<reference evidence="8" key="1">
    <citation type="journal article" date="2019" name="Int. J. Syst. Evol. Microbiol.">
        <title>The Global Catalogue of Microorganisms (GCM) 10K type strain sequencing project: providing services to taxonomists for standard genome sequencing and annotation.</title>
        <authorList>
            <consortium name="The Broad Institute Genomics Platform"/>
            <consortium name="The Broad Institute Genome Sequencing Center for Infectious Disease"/>
            <person name="Wu L."/>
            <person name="Ma J."/>
        </authorList>
    </citation>
    <scope>NUCLEOTIDE SEQUENCE [LARGE SCALE GENOMIC DNA]</scope>
    <source>
        <strain evidence="8">JCM 3106</strain>
    </source>
</reference>
<name>A0ABP6LEV9_9ACTN</name>
<dbReference type="PRINTS" id="PR01036">
    <property type="entry name" value="TCRTETB"/>
</dbReference>
<feature type="transmembrane region" description="Helical" evidence="5">
    <location>
        <begin position="115"/>
        <end position="136"/>
    </location>
</feature>
<comment type="caution">
    <text evidence="7">The sequence shown here is derived from an EMBL/GenBank/DDBJ whole genome shotgun (WGS) entry which is preliminary data.</text>
</comment>
<evidence type="ECO:0000313" key="8">
    <source>
        <dbReference type="Proteomes" id="UP001499930"/>
    </source>
</evidence>
<dbReference type="PANTHER" id="PTHR42718:SF39">
    <property type="entry name" value="ACTINORHODIN TRANSPORTER-RELATED"/>
    <property type="match status" value="1"/>
</dbReference>
<keyword evidence="3 5" id="KW-1133">Transmembrane helix</keyword>
<dbReference type="PROSITE" id="PS00217">
    <property type="entry name" value="SUGAR_TRANSPORT_2"/>
    <property type="match status" value="1"/>
</dbReference>
<dbReference type="InterPro" id="IPR011701">
    <property type="entry name" value="MFS"/>
</dbReference>
<feature type="domain" description="Major facilitator superfamily (MFS) profile" evidence="6">
    <location>
        <begin position="24"/>
        <end position="481"/>
    </location>
</feature>
<dbReference type="InterPro" id="IPR020846">
    <property type="entry name" value="MFS_dom"/>
</dbReference>
<feature type="transmembrane region" description="Helical" evidence="5">
    <location>
        <begin position="283"/>
        <end position="308"/>
    </location>
</feature>
<feature type="transmembrane region" description="Helical" evidence="5">
    <location>
        <begin position="182"/>
        <end position="202"/>
    </location>
</feature>
<evidence type="ECO:0000313" key="7">
    <source>
        <dbReference type="EMBL" id="GAA3038247.1"/>
    </source>
</evidence>
<keyword evidence="8" id="KW-1185">Reference proteome</keyword>
<dbReference type="Gene3D" id="1.20.1250.20">
    <property type="entry name" value="MFS general substrate transporter like domains"/>
    <property type="match status" value="1"/>
</dbReference>
<evidence type="ECO:0000256" key="3">
    <source>
        <dbReference type="ARBA" id="ARBA00022989"/>
    </source>
</evidence>
<sequence length="485" mass="49708">MSGGSPGTAAARDPEGADPRRWKALTVCLVAGFMTLLDVSIVNVALPAIRTGLDASQSALQWVVSGYALTFGLALIPAGRFGDMYGRRNAFVLGVVLFTLASAASGIAGDASWLVVARLVQGAAGGVITPQVSGLIQQLFRGAERGRAFGMLGTVIGVSTAIGPLLGGALIHLGGGTDGWRLVFYVNVPIGILAVVLAYRYIRPHVPAERVRESTDPVGVLLLAGGITLVLLPLVEGQEWHGAGKWVSAAAGVVVLAGFAAWEHHYGRYSTPVVDLSLFRRHSYTLGALIGTLYFAGFTAIFFILTLYLQNGLHYSPLEAGLATTPFAAGSAVAAALGGRLVTRMGRPLVVAGLLLVAVSLCVTALAVWLVPGEHVAWATALPLLAAGVGSGLVISPNQTLTLSEVPPAMGGAAGGVLQTGQRIGAALGIAAIGSVFFAEVASSGGDQATAFRHSLLVTVAFVLVALVVAVADVVVDRRTRTGSP</sequence>
<dbReference type="Gene3D" id="1.20.1720.10">
    <property type="entry name" value="Multidrug resistance protein D"/>
    <property type="match status" value="1"/>
</dbReference>
<feature type="transmembrane region" description="Helical" evidence="5">
    <location>
        <begin position="148"/>
        <end position="170"/>
    </location>
</feature>
<keyword evidence="2 5" id="KW-0812">Transmembrane</keyword>
<dbReference type="PROSITE" id="PS50850">
    <property type="entry name" value="MFS"/>
    <property type="match status" value="1"/>
</dbReference>
<feature type="transmembrane region" description="Helical" evidence="5">
    <location>
        <begin position="455"/>
        <end position="476"/>
    </location>
</feature>
<organism evidence="7 8">
    <name type="scientific">Streptosporangium longisporum</name>
    <dbReference type="NCBI Taxonomy" id="46187"/>
    <lineage>
        <taxon>Bacteria</taxon>
        <taxon>Bacillati</taxon>
        <taxon>Actinomycetota</taxon>
        <taxon>Actinomycetes</taxon>
        <taxon>Streptosporangiales</taxon>
        <taxon>Streptosporangiaceae</taxon>
        <taxon>Streptosporangium</taxon>
    </lineage>
</organism>
<dbReference type="InterPro" id="IPR005829">
    <property type="entry name" value="Sugar_transporter_CS"/>
</dbReference>
<protein>
    <submittedName>
        <fullName evidence="7">MFS transporter</fullName>
    </submittedName>
</protein>
<dbReference type="CDD" id="cd17321">
    <property type="entry name" value="MFS_MMR_MDR_like"/>
    <property type="match status" value="1"/>
</dbReference>
<accession>A0ABP6LEV9</accession>
<feature type="transmembrane region" description="Helical" evidence="5">
    <location>
        <begin position="24"/>
        <end position="46"/>
    </location>
</feature>
<dbReference type="InterPro" id="IPR036259">
    <property type="entry name" value="MFS_trans_sf"/>
</dbReference>
<dbReference type="Proteomes" id="UP001499930">
    <property type="component" value="Unassembled WGS sequence"/>
</dbReference>
<feature type="transmembrane region" description="Helical" evidence="5">
    <location>
        <begin position="376"/>
        <end position="395"/>
    </location>
</feature>
<proteinExistence type="predicted"/>
<evidence type="ECO:0000256" key="2">
    <source>
        <dbReference type="ARBA" id="ARBA00022692"/>
    </source>
</evidence>
<dbReference type="RefSeq" id="WP_344906428.1">
    <property type="nucleotide sequence ID" value="NZ_BAAAWD010000028.1"/>
</dbReference>
<dbReference type="PANTHER" id="PTHR42718">
    <property type="entry name" value="MAJOR FACILITATOR SUPERFAMILY MULTIDRUG TRANSPORTER MFSC"/>
    <property type="match status" value="1"/>
</dbReference>
<feature type="transmembrane region" description="Helical" evidence="5">
    <location>
        <begin position="349"/>
        <end position="370"/>
    </location>
</feature>
<evidence type="ECO:0000256" key="4">
    <source>
        <dbReference type="ARBA" id="ARBA00023136"/>
    </source>
</evidence>
<feature type="transmembrane region" description="Helical" evidence="5">
    <location>
        <begin position="214"/>
        <end position="234"/>
    </location>
</feature>
<comment type="subcellular location">
    <subcellularLocation>
        <location evidence="1">Cell membrane</location>
        <topology evidence="1">Multi-pass membrane protein</topology>
    </subcellularLocation>
</comment>
<dbReference type="Pfam" id="PF07690">
    <property type="entry name" value="MFS_1"/>
    <property type="match status" value="1"/>
</dbReference>
<dbReference type="EMBL" id="BAAAWD010000028">
    <property type="protein sequence ID" value="GAA3038247.1"/>
    <property type="molecule type" value="Genomic_DNA"/>
</dbReference>
<keyword evidence="4 5" id="KW-0472">Membrane</keyword>
<evidence type="ECO:0000256" key="1">
    <source>
        <dbReference type="ARBA" id="ARBA00004651"/>
    </source>
</evidence>
<feature type="transmembrane region" description="Helical" evidence="5">
    <location>
        <begin position="320"/>
        <end position="342"/>
    </location>
</feature>
<evidence type="ECO:0000256" key="5">
    <source>
        <dbReference type="SAM" id="Phobius"/>
    </source>
</evidence>
<feature type="transmembrane region" description="Helical" evidence="5">
    <location>
        <begin position="90"/>
        <end position="109"/>
    </location>
</feature>
<gene>
    <name evidence="7" type="ORF">GCM10017559_77860</name>
</gene>
<dbReference type="SUPFAM" id="SSF103473">
    <property type="entry name" value="MFS general substrate transporter"/>
    <property type="match status" value="1"/>
</dbReference>
<evidence type="ECO:0000259" key="6">
    <source>
        <dbReference type="PROSITE" id="PS50850"/>
    </source>
</evidence>
<feature type="transmembrane region" description="Helical" evidence="5">
    <location>
        <begin position="424"/>
        <end position="443"/>
    </location>
</feature>
<feature type="transmembrane region" description="Helical" evidence="5">
    <location>
        <begin position="246"/>
        <end position="262"/>
    </location>
</feature>